<dbReference type="EMBL" id="JANHOG010000822">
    <property type="protein sequence ID" value="KAJ3551299.1"/>
    <property type="molecule type" value="Genomic_DNA"/>
</dbReference>
<accession>A0ACC1T1Z5</accession>
<keyword evidence="2" id="KW-1185">Reference proteome</keyword>
<protein>
    <submittedName>
        <fullName evidence="1">Uncharacterized protein</fullName>
    </submittedName>
</protein>
<evidence type="ECO:0000313" key="2">
    <source>
        <dbReference type="Proteomes" id="UP001148662"/>
    </source>
</evidence>
<name>A0ACC1T1Z5_9APHY</name>
<comment type="caution">
    <text evidence="1">The sequence shown here is derived from an EMBL/GenBank/DDBJ whole genome shotgun (WGS) entry which is preliminary data.</text>
</comment>
<organism evidence="1 2">
    <name type="scientific">Phlebia brevispora</name>
    <dbReference type="NCBI Taxonomy" id="194682"/>
    <lineage>
        <taxon>Eukaryota</taxon>
        <taxon>Fungi</taxon>
        <taxon>Dikarya</taxon>
        <taxon>Basidiomycota</taxon>
        <taxon>Agaricomycotina</taxon>
        <taxon>Agaricomycetes</taxon>
        <taxon>Polyporales</taxon>
        <taxon>Meruliaceae</taxon>
        <taxon>Phlebia</taxon>
    </lineage>
</organism>
<gene>
    <name evidence="1" type="ORF">NM688_g4787</name>
</gene>
<dbReference type="Proteomes" id="UP001148662">
    <property type="component" value="Unassembled WGS sequence"/>
</dbReference>
<proteinExistence type="predicted"/>
<evidence type="ECO:0000313" key="1">
    <source>
        <dbReference type="EMBL" id="KAJ3551299.1"/>
    </source>
</evidence>
<reference evidence="1" key="1">
    <citation type="submission" date="2022-07" db="EMBL/GenBank/DDBJ databases">
        <title>Genome Sequence of Phlebia brevispora.</title>
        <authorList>
            <person name="Buettner E."/>
        </authorList>
    </citation>
    <scope>NUCLEOTIDE SEQUENCE</scope>
    <source>
        <strain evidence="1">MPL23</strain>
    </source>
</reference>
<sequence>MFVKPVEEDITPLKPKDLNTPPPPTSGSPKTPKSPPRPSEAENMAPTQAAALTIPTVALDSDSIAFDMAACLASSLLGHVLFLKGQIPFPVVQMARMPGANTASRSSKKRVELMTAIDTLSSHLHTTFAALSDAFAHTHNATDKCGPIWPSWLALA</sequence>